<dbReference type="GO" id="GO:0008080">
    <property type="term" value="F:N-acetyltransferase activity"/>
    <property type="evidence" value="ECO:0007669"/>
    <property type="project" value="TreeGrafter"/>
</dbReference>
<dbReference type="EMBL" id="JAAQHG020000006">
    <property type="protein sequence ID" value="KAL1588910.1"/>
    <property type="molecule type" value="Genomic_DNA"/>
</dbReference>
<dbReference type="Pfam" id="PF07247">
    <property type="entry name" value="AATase"/>
    <property type="match status" value="1"/>
</dbReference>
<name>A0AB34L025_9PEZI</name>
<comment type="caution">
    <text evidence="1">The sequence shown here is derived from an EMBL/GenBank/DDBJ whole genome shotgun (WGS) entry which is preliminary data.</text>
</comment>
<dbReference type="Proteomes" id="UP000803884">
    <property type="component" value="Unassembled WGS sequence"/>
</dbReference>
<dbReference type="InterPro" id="IPR052058">
    <property type="entry name" value="Alcohol_O-acetyltransferase"/>
</dbReference>
<dbReference type="InterPro" id="IPR010828">
    <property type="entry name" value="Atf2/Sli1-like"/>
</dbReference>
<dbReference type="PANTHER" id="PTHR28037:SF1">
    <property type="entry name" value="ALCOHOL O-ACETYLTRANSFERASE 1-RELATED"/>
    <property type="match status" value="1"/>
</dbReference>
<reference evidence="1 2" key="1">
    <citation type="journal article" date="2020" name="Microbiol. Resour. Announc.">
        <title>Draft Genome Sequence of a Cladosporium Species Isolated from the Mesophotic Ascidian Didemnum maculosum.</title>
        <authorList>
            <person name="Gioti A."/>
            <person name="Siaperas R."/>
            <person name="Nikolaivits E."/>
            <person name="Le Goff G."/>
            <person name="Ouazzani J."/>
            <person name="Kotoulas G."/>
            <person name="Topakas E."/>
        </authorList>
    </citation>
    <scope>NUCLEOTIDE SEQUENCE [LARGE SCALE GENOMIC DNA]</scope>
    <source>
        <strain evidence="1 2">TM138-S3</strain>
    </source>
</reference>
<dbReference type="GeneID" id="96003793"/>
<protein>
    <submittedName>
        <fullName evidence="1">Uncharacterized protein</fullName>
    </submittedName>
</protein>
<accession>A0AB34L025</accession>
<sequence length="328" mass="35668">MSPSEDNVPTKFSCEAPETALLPPIEQAGKLSLSWSFLLSPLLGAYLPSFLARMFGFRASYTTQDDAIWRGHDLTFDADNFRTGLVLRTIDHGTMRRVLQNCKARQATFTGVFNHIIARSLSAALGASSSANGFASQIVVDMRHLFGGIFNDDSMTNCVTAYNETVASQELTQQSDWATNPSSPFWSAARKTSAGLADTAGTLHNQPIGLLQYLNAFRPWTLEQIGKKRETSYEISNLVVFDPKGSEQPEPSGENSIAIEKTIFSQPANAAGALLNFNLVSTKGGPLVMTVTWQLGVLDLREGPESAFVQEVCENIKAQLQELAPVGV</sequence>
<organism evidence="1 2">
    <name type="scientific">Cladosporium halotolerans</name>
    <dbReference type="NCBI Taxonomy" id="1052096"/>
    <lineage>
        <taxon>Eukaryota</taxon>
        <taxon>Fungi</taxon>
        <taxon>Dikarya</taxon>
        <taxon>Ascomycota</taxon>
        <taxon>Pezizomycotina</taxon>
        <taxon>Dothideomycetes</taxon>
        <taxon>Dothideomycetidae</taxon>
        <taxon>Cladosporiales</taxon>
        <taxon>Cladosporiaceae</taxon>
        <taxon>Cladosporium</taxon>
    </lineage>
</organism>
<evidence type="ECO:0000313" key="1">
    <source>
        <dbReference type="EMBL" id="KAL1588910.1"/>
    </source>
</evidence>
<dbReference type="AlphaFoldDB" id="A0AB34L025"/>
<keyword evidence="2" id="KW-1185">Reference proteome</keyword>
<dbReference type="PANTHER" id="PTHR28037">
    <property type="entry name" value="ALCOHOL O-ACETYLTRANSFERASE 1-RELATED"/>
    <property type="match status" value="1"/>
</dbReference>
<gene>
    <name evidence="1" type="ORF">WHR41_02349</name>
</gene>
<proteinExistence type="predicted"/>
<evidence type="ECO:0000313" key="2">
    <source>
        <dbReference type="Proteomes" id="UP000803884"/>
    </source>
</evidence>
<dbReference type="RefSeq" id="XP_069232015.1">
    <property type="nucleotide sequence ID" value="XM_069370955.1"/>
</dbReference>